<dbReference type="RefSeq" id="WP_246127147.1">
    <property type="nucleotide sequence ID" value="NZ_BIFH01000035.1"/>
</dbReference>
<organism evidence="3 4">
    <name type="scientific">Embleya hyalina</name>
    <dbReference type="NCBI Taxonomy" id="516124"/>
    <lineage>
        <taxon>Bacteria</taxon>
        <taxon>Bacillati</taxon>
        <taxon>Actinomycetota</taxon>
        <taxon>Actinomycetes</taxon>
        <taxon>Kitasatosporales</taxon>
        <taxon>Streptomycetaceae</taxon>
        <taxon>Embleya</taxon>
    </lineage>
</organism>
<keyword evidence="2" id="KW-0812">Transmembrane</keyword>
<proteinExistence type="predicted"/>
<dbReference type="EMBL" id="BIFH01000035">
    <property type="protein sequence ID" value="GCD99872.1"/>
    <property type="molecule type" value="Genomic_DNA"/>
</dbReference>
<keyword evidence="2" id="KW-0472">Membrane</keyword>
<keyword evidence="4" id="KW-1185">Reference proteome</keyword>
<protein>
    <submittedName>
        <fullName evidence="3">Uncharacterized protein</fullName>
    </submittedName>
</protein>
<sequence>MTPTDIFGYAGTLASVIAALVMVKAAWHINTAQVWRGEAEAQKTRADRLQEDMNEVKERLVRIERENARLIEILTSLAPSQVQPPRI</sequence>
<name>A0A401YZ08_9ACTN</name>
<evidence type="ECO:0000256" key="2">
    <source>
        <dbReference type="SAM" id="Phobius"/>
    </source>
</evidence>
<keyword evidence="1" id="KW-0175">Coiled coil</keyword>
<evidence type="ECO:0000313" key="4">
    <source>
        <dbReference type="Proteomes" id="UP000286931"/>
    </source>
</evidence>
<accession>A0A401YZ08</accession>
<keyword evidence="2" id="KW-1133">Transmembrane helix</keyword>
<evidence type="ECO:0000256" key="1">
    <source>
        <dbReference type="SAM" id="Coils"/>
    </source>
</evidence>
<evidence type="ECO:0000313" key="3">
    <source>
        <dbReference type="EMBL" id="GCD99872.1"/>
    </source>
</evidence>
<dbReference type="AlphaFoldDB" id="A0A401YZ08"/>
<reference evidence="3 4" key="1">
    <citation type="submission" date="2018-12" db="EMBL/GenBank/DDBJ databases">
        <title>Draft genome sequence of Embleya hyalina NBRC 13850T.</title>
        <authorList>
            <person name="Komaki H."/>
            <person name="Hosoyama A."/>
            <person name="Kimura A."/>
            <person name="Ichikawa N."/>
            <person name="Tamura T."/>
        </authorList>
    </citation>
    <scope>NUCLEOTIDE SEQUENCE [LARGE SCALE GENOMIC DNA]</scope>
    <source>
        <strain evidence="3 4">NBRC 13850</strain>
    </source>
</reference>
<comment type="caution">
    <text evidence="3">The sequence shown here is derived from an EMBL/GenBank/DDBJ whole genome shotgun (WGS) entry which is preliminary data.</text>
</comment>
<dbReference type="Proteomes" id="UP000286931">
    <property type="component" value="Unassembled WGS sequence"/>
</dbReference>
<feature type="coiled-coil region" evidence="1">
    <location>
        <begin position="32"/>
        <end position="73"/>
    </location>
</feature>
<feature type="transmembrane region" description="Helical" evidence="2">
    <location>
        <begin position="6"/>
        <end position="27"/>
    </location>
</feature>
<gene>
    <name evidence="3" type="ORF">EHYA_07594</name>
</gene>